<comment type="similarity">
    <text evidence="2 6">Belongs to the peroxisomal membrane protein PXMP2/4 family.</text>
</comment>
<feature type="transmembrane region" description="Helical" evidence="6">
    <location>
        <begin position="134"/>
        <end position="151"/>
    </location>
</feature>
<evidence type="ECO:0000256" key="3">
    <source>
        <dbReference type="ARBA" id="ARBA00022692"/>
    </source>
</evidence>
<dbReference type="EMBL" id="CAJNOC010002478">
    <property type="protein sequence ID" value="CAF0935585.1"/>
    <property type="molecule type" value="Genomic_DNA"/>
</dbReference>
<dbReference type="GO" id="GO:0016020">
    <property type="term" value="C:membrane"/>
    <property type="evidence" value="ECO:0007669"/>
    <property type="project" value="UniProtKB-SubCell"/>
</dbReference>
<dbReference type="OrthoDB" id="430207at2759"/>
<evidence type="ECO:0000256" key="5">
    <source>
        <dbReference type="ARBA" id="ARBA00023136"/>
    </source>
</evidence>
<reference evidence="7" key="1">
    <citation type="submission" date="2021-02" db="EMBL/GenBank/DDBJ databases">
        <authorList>
            <person name="Nowell W R."/>
        </authorList>
    </citation>
    <scope>NUCLEOTIDE SEQUENCE</scope>
    <source>
        <strain evidence="7">Ploen Becks lab</strain>
    </source>
</reference>
<comment type="caution">
    <text evidence="7">The sequence shown here is derived from an EMBL/GenBank/DDBJ whole genome shotgun (WGS) entry which is preliminary data.</text>
</comment>
<feature type="transmembrane region" description="Helical" evidence="6">
    <location>
        <begin position="49"/>
        <end position="70"/>
    </location>
</feature>
<dbReference type="Proteomes" id="UP000663879">
    <property type="component" value="Unassembled WGS sequence"/>
</dbReference>
<keyword evidence="3 6" id="KW-0812">Transmembrane</keyword>
<evidence type="ECO:0000256" key="1">
    <source>
        <dbReference type="ARBA" id="ARBA00004141"/>
    </source>
</evidence>
<protein>
    <submittedName>
        <fullName evidence="7">Uncharacterized protein</fullName>
    </submittedName>
</protein>
<comment type="subcellular location">
    <subcellularLocation>
        <location evidence="1">Membrane</location>
        <topology evidence="1">Multi-pass membrane protein</topology>
    </subcellularLocation>
</comment>
<organism evidence="7 8">
    <name type="scientific">Brachionus calyciflorus</name>
    <dbReference type="NCBI Taxonomy" id="104777"/>
    <lineage>
        <taxon>Eukaryota</taxon>
        <taxon>Metazoa</taxon>
        <taxon>Spiralia</taxon>
        <taxon>Gnathifera</taxon>
        <taxon>Rotifera</taxon>
        <taxon>Eurotatoria</taxon>
        <taxon>Monogononta</taxon>
        <taxon>Pseudotrocha</taxon>
        <taxon>Ploima</taxon>
        <taxon>Brachionidae</taxon>
        <taxon>Brachionus</taxon>
    </lineage>
</organism>
<gene>
    <name evidence="7" type="ORF">OXX778_LOCUS13142</name>
</gene>
<dbReference type="InterPro" id="IPR007248">
    <property type="entry name" value="Mpv17_PMP22"/>
</dbReference>
<dbReference type="AlphaFoldDB" id="A0A814C1L4"/>
<evidence type="ECO:0000256" key="6">
    <source>
        <dbReference type="RuleBase" id="RU363053"/>
    </source>
</evidence>
<feature type="transmembrane region" description="Helical" evidence="6">
    <location>
        <begin position="90"/>
        <end position="113"/>
    </location>
</feature>
<evidence type="ECO:0000256" key="4">
    <source>
        <dbReference type="ARBA" id="ARBA00022989"/>
    </source>
</evidence>
<evidence type="ECO:0000313" key="7">
    <source>
        <dbReference type="EMBL" id="CAF0935585.1"/>
    </source>
</evidence>
<sequence>MRLLARYNNFESRHPFLAICLTSAFGMGAGNLVCQVLMSNLKSKQIDVLLFLTYTIFGFMVSGPFLKFWWDILEYKIFKNPKEFLRPVKMMLLDQILSPYILNGSFLFVLALYGGKSYSEAYEEVKQKVLSVCLESYKVWPLVMILNFYVIPANNRVLFTNAISVLWTTYFTYMVSETVS</sequence>
<evidence type="ECO:0000256" key="2">
    <source>
        <dbReference type="ARBA" id="ARBA00006824"/>
    </source>
</evidence>
<dbReference type="PANTHER" id="PTHR11266">
    <property type="entry name" value="PEROXISOMAL MEMBRANE PROTEIN 2, PXMP2 MPV17"/>
    <property type="match status" value="1"/>
</dbReference>
<accession>A0A814C1L4</accession>
<feature type="transmembrane region" description="Helical" evidence="6">
    <location>
        <begin position="157"/>
        <end position="175"/>
    </location>
</feature>
<feature type="transmembrane region" description="Helical" evidence="6">
    <location>
        <begin position="16"/>
        <end position="37"/>
    </location>
</feature>
<keyword evidence="5 6" id="KW-0472">Membrane</keyword>
<proteinExistence type="inferred from homology"/>
<name>A0A814C1L4_9BILA</name>
<evidence type="ECO:0000313" key="8">
    <source>
        <dbReference type="Proteomes" id="UP000663879"/>
    </source>
</evidence>
<dbReference type="Pfam" id="PF04117">
    <property type="entry name" value="Mpv17_PMP22"/>
    <property type="match status" value="1"/>
</dbReference>
<dbReference type="GO" id="GO:0005737">
    <property type="term" value="C:cytoplasm"/>
    <property type="evidence" value="ECO:0007669"/>
    <property type="project" value="TreeGrafter"/>
</dbReference>
<keyword evidence="8" id="KW-1185">Reference proteome</keyword>
<keyword evidence="4 6" id="KW-1133">Transmembrane helix</keyword>